<dbReference type="Proteomes" id="UP001055072">
    <property type="component" value="Unassembled WGS sequence"/>
</dbReference>
<keyword evidence="2" id="KW-1185">Reference proteome</keyword>
<dbReference type="EMBL" id="MU274904">
    <property type="protein sequence ID" value="KAI0092166.1"/>
    <property type="molecule type" value="Genomic_DNA"/>
</dbReference>
<accession>A0ACB8UD37</accession>
<reference evidence="1" key="1">
    <citation type="journal article" date="2021" name="Environ. Microbiol.">
        <title>Gene family expansions and transcriptome signatures uncover fungal adaptations to wood decay.</title>
        <authorList>
            <person name="Hage H."/>
            <person name="Miyauchi S."/>
            <person name="Viragh M."/>
            <person name="Drula E."/>
            <person name="Min B."/>
            <person name="Chaduli D."/>
            <person name="Navarro D."/>
            <person name="Favel A."/>
            <person name="Norest M."/>
            <person name="Lesage-Meessen L."/>
            <person name="Balint B."/>
            <person name="Merenyi Z."/>
            <person name="de Eugenio L."/>
            <person name="Morin E."/>
            <person name="Martinez A.T."/>
            <person name="Baldrian P."/>
            <person name="Stursova M."/>
            <person name="Martinez M.J."/>
            <person name="Novotny C."/>
            <person name="Magnuson J.K."/>
            <person name="Spatafora J.W."/>
            <person name="Maurice S."/>
            <person name="Pangilinan J."/>
            <person name="Andreopoulos W."/>
            <person name="LaButti K."/>
            <person name="Hundley H."/>
            <person name="Na H."/>
            <person name="Kuo A."/>
            <person name="Barry K."/>
            <person name="Lipzen A."/>
            <person name="Henrissat B."/>
            <person name="Riley R."/>
            <person name="Ahrendt S."/>
            <person name="Nagy L.G."/>
            <person name="Grigoriev I.V."/>
            <person name="Martin F."/>
            <person name="Rosso M.N."/>
        </authorList>
    </citation>
    <scope>NUCLEOTIDE SEQUENCE</scope>
    <source>
        <strain evidence="1">CBS 384.51</strain>
    </source>
</reference>
<comment type="caution">
    <text evidence="1">The sequence shown here is derived from an EMBL/GenBank/DDBJ whole genome shotgun (WGS) entry which is preliminary data.</text>
</comment>
<evidence type="ECO:0000313" key="2">
    <source>
        <dbReference type="Proteomes" id="UP001055072"/>
    </source>
</evidence>
<gene>
    <name evidence="1" type="ORF">BDY19DRAFT_990900</name>
</gene>
<evidence type="ECO:0000313" key="1">
    <source>
        <dbReference type="EMBL" id="KAI0092166.1"/>
    </source>
</evidence>
<organism evidence="1 2">
    <name type="scientific">Irpex rosettiformis</name>
    <dbReference type="NCBI Taxonomy" id="378272"/>
    <lineage>
        <taxon>Eukaryota</taxon>
        <taxon>Fungi</taxon>
        <taxon>Dikarya</taxon>
        <taxon>Basidiomycota</taxon>
        <taxon>Agaricomycotina</taxon>
        <taxon>Agaricomycetes</taxon>
        <taxon>Polyporales</taxon>
        <taxon>Irpicaceae</taxon>
        <taxon>Irpex</taxon>
    </lineage>
</organism>
<sequence>MPSVTVNPLGIELYYEDSGAPAGSTSYSTVFLIHGYYCHSSIFLPTFSHAKLHNFRFIAINMREYPGTTNLSEAELQQFASADLEDQAAAVASQAVDIARLIVHVIKQEGIPPPQRSGDTLSGGVSLMAWSAGTLMINALLANVPTLDKAVYEFLNRYVTNAIFYTAPNIAFGIADPPKTTYPLKNLTMSTEEAHDAFLTWISTYWQPFPDLKSINTTSIQQRKPMTEISSDPRYKSIRERRSPEEIEGIVHAPVKYRIGPALVNWQVFMANTRRALLDTKGTWKDVKVLIAWGEMGPWTVALAAKELTETLQEPAVEGQQRREVKFLCLKDASHFLPYDDPERFVKFLAENA</sequence>
<protein>
    <submittedName>
        <fullName evidence="1">Alpha/Beta hydrolase protein</fullName>
    </submittedName>
</protein>
<proteinExistence type="predicted"/>
<keyword evidence="1" id="KW-0378">Hydrolase</keyword>
<name>A0ACB8UD37_9APHY</name>